<dbReference type="Proteomes" id="UP001164743">
    <property type="component" value="Chromosome 8A"/>
</dbReference>
<sequence>MAADISKIQTDKMNGTMMRHACQLQRLTEKPEYGAMMEENKPTSERRSDKKISLTDQMYEEIFKYLAREDPGVICRRDTCPIPNNRKVLHGYAKPLRSIECNGFKVGTMQPQNCVVATIDGEKRYGIVKQIYTLEDHRQQQREFIVLSPITNLFPKKLKVPTSRFRYYLYLYKVIVGQVDHSKALVVTRAHVNSLAAYRYLPPSVFGIKNNGITLIPDDHAPLLDIA</sequence>
<proteinExistence type="predicted"/>
<reference evidence="1" key="1">
    <citation type="submission" date="2022-10" db="EMBL/GenBank/DDBJ databases">
        <title>Puccinia triticina Genome sequencing and assembly.</title>
        <authorList>
            <person name="Li C."/>
        </authorList>
    </citation>
    <scope>NUCLEOTIDE SEQUENCE</scope>
    <source>
        <strain evidence="1">Pt15</strain>
    </source>
</reference>
<protein>
    <submittedName>
        <fullName evidence="1">Uncharacterized protein</fullName>
    </submittedName>
</protein>
<accession>A0ABY7CTT8</accession>
<organism evidence="1 2">
    <name type="scientific">Puccinia triticina</name>
    <dbReference type="NCBI Taxonomy" id="208348"/>
    <lineage>
        <taxon>Eukaryota</taxon>
        <taxon>Fungi</taxon>
        <taxon>Dikarya</taxon>
        <taxon>Basidiomycota</taxon>
        <taxon>Pucciniomycotina</taxon>
        <taxon>Pucciniomycetes</taxon>
        <taxon>Pucciniales</taxon>
        <taxon>Pucciniaceae</taxon>
        <taxon>Puccinia</taxon>
    </lineage>
</organism>
<evidence type="ECO:0000313" key="1">
    <source>
        <dbReference type="EMBL" id="WAQ87536.1"/>
    </source>
</evidence>
<dbReference type="EMBL" id="CP110428">
    <property type="protein sequence ID" value="WAQ87536.1"/>
    <property type="molecule type" value="Genomic_DNA"/>
</dbReference>
<evidence type="ECO:0000313" key="2">
    <source>
        <dbReference type="Proteomes" id="UP001164743"/>
    </source>
</evidence>
<keyword evidence="2" id="KW-1185">Reference proteome</keyword>
<name>A0ABY7CTT8_9BASI</name>
<dbReference type="GeneID" id="77812766"/>
<gene>
    <name evidence="1" type="ORF">PtA15_8A440</name>
</gene>
<dbReference type="RefSeq" id="XP_053023091.1">
    <property type="nucleotide sequence ID" value="XM_053171871.1"/>
</dbReference>